<keyword evidence="1" id="KW-0808">Transferase</keyword>
<keyword evidence="5" id="KW-0812">Transmembrane</keyword>
<dbReference type="SUPFAM" id="SSF53633">
    <property type="entry name" value="Carbamate kinase-like"/>
    <property type="match status" value="1"/>
</dbReference>
<evidence type="ECO:0000256" key="5">
    <source>
        <dbReference type="SAM" id="Phobius"/>
    </source>
</evidence>
<keyword evidence="2" id="KW-0547">Nucleotide-binding</keyword>
<proteinExistence type="predicted"/>
<evidence type="ECO:0000259" key="6">
    <source>
        <dbReference type="Pfam" id="PF00696"/>
    </source>
</evidence>
<dbReference type="InterPro" id="IPR001057">
    <property type="entry name" value="Glu/AcGlu_kinase"/>
</dbReference>
<dbReference type="RefSeq" id="WP_007957003.1">
    <property type="nucleotide sequence ID" value="NZ_CP010978.1"/>
</dbReference>
<evidence type="ECO:0000256" key="2">
    <source>
        <dbReference type="ARBA" id="ARBA00022741"/>
    </source>
</evidence>
<dbReference type="GO" id="GO:0005524">
    <property type="term" value="F:ATP binding"/>
    <property type="evidence" value="ECO:0007669"/>
    <property type="project" value="UniProtKB-KW"/>
</dbReference>
<evidence type="ECO:0000256" key="1">
    <source>
        <dbReference type="ARBA" id="ARBA00022679"/>
    </source>
</evidence>
<dbReference type="STRING" id="1192197.JBW_01257"/>
<dbReference type="Pfam" id="PF00696">
    <property type="entry name" value="AA_kinase"/>
    <property type="match status" value="1"/>
</dbReference>
<protein>
    <recommendedName>
        <fullName evidence="6">Aspartate/glutamate/uridylate kinase domain-containing protein</fullName>
    </recommendedName>
</protein>
<dbReference type="InterPro" id="IPR036393">
    <property type="entry name" value="AceGlu_kinase-like_sf"/>
</dbReference>
<name>I8TYW5_9FIRM</name>
<keyword evidence="3" id="KW-0418">Kinase</keyword>
<dbReference type="GO" id="GO:0005829">
    <property type="term" value="C:cytosol"/>
    <property type="evidence" value="ECO:0007669"/>
    <property type="project" value="TreeGrafter"/>
</dbReference>
<feature type="transmembrane region" description="Helical" evidence="5">
    <location>
        <begin position="41"/>
        <end position="64"/>
    </location>
</feature>
<accession>I8TYW5</accession>
<dbReference type="HOGENOM" id="CLU_1433268_0_0_9"/>
<dbReference type="InterPro" id="IPR001048">
    <property type="entry name" value="Asp/Glu/Uridylate_kinase"/>
</dbReference>
<reference evidence="8" key="2">
    <citation type="submission" date="2015-02" db="EMBL/GenBank/DDBJ databases">
        <title>Complete Genome Sequence of Pelosinus fermentans JBW45.</title>
        <authorList>
            <person name="De Leon K.B."/>
            <person name="Utturkar S.M."/>
            <person name="Camilleri L.B."/>
            <person name="Arkin A.P."/>
            <person name="Fields M.W."/>
            <person name="Brown S.D."/>
            <person name="Wall J.D."/>
        </authorList>
    </citation>
    <scope>NUCLEOTIDE SEQUENCE [LARGE SCALE GENOMIC DNA]</scope>
    <source>
        <strain evidence="8">JBW45</strain>
    </source>
</reference>
<feature type="domain" description="Aspartate/glutamate/uridylate kinase" evidence="6">
    <location>
        <begin position="13"/>
        <end position="174"/>
    </location>
</feature>
<sequence length="189" mass="21483">MKNRKELITSTKRVIIKLYLSVIIDNTGNLKWNYFKHIMRSVFAISNQGFDIIIVFQGAVYIGMKRLGLKKIPSSIHEYKAVSAVGYGLFIYLLDEMFTAKGLIVAPITLPLEVLQRNSGYINICQTLLILLKSNIIPIIFSDDAIIENIEYQNSMIFNIIANLLDANLLVIPTEDSIHEESIRNYKGE</sequence>
<dbReference type="KEGG" id="pft:JBW_01257"/>
<evidence type="ECO:0000256" key="4">
    <source>
        <dbReference type="ARBA" id="ARBA00022840"/>
    </source>
</evidence>
<keyword evidence="5" id="KW-1133">Transmembrane helix</keyword>
<dbReference type="PANTHER" id="PTHR43654">
    <property type="entry name" value="GLUTAMATE 5-KINASE"/>
    <property type="match status" value="1"/>
</dbReference>
<evidence type="ECO:0000256" key="3">
    <source>
        <dbReference type="ARBA" id="ARBA00022777"/>
    </source>
</evidence>
<keyword evidence="4" id="KW-0067">ATP-binding</keyword>
<reference evidence="7 8" key="1">
    <citation type="journal article" date="2015" name="Genome Announc.">
        <title>Complete Genome Sequence of Pelosinus fermentans JBW45, a Member of a Remarkably Competitive Group of Negativicutes in the Firmicutes Phylum.</title>
        <authorList>
            <person name="De Leon K.B."/>
            <person name="Utturkar S.M."/>
            <person name="Camilleri L.B."/>
            <person name="Elias D.A."/>
            <person name="Arkin A.P."/>
            <person name="Fields M.W."/>
            <person name="Brown S.D."/>
            <person name="Wall J.D."/>
        </authorList>
    </citation>
    <scope>NUCLEOTIDE SEQUENCE [LARGE SCALE GENOMIC DNA]</scope>
    <source>
        <strain evidence="7 8">JBW45</strain>
    </source>
</reference>
<dbReference type="PANTHER" id="PTHR43654:SF1">
    <property type="entry name" value="ISOPENTENYL PHOSPHATE KINASE"/>
    <property type="match status" value="1"/>
</dbReference>
<dbReference type="GO" id="GO:0004349">
    <property type="term" value="F:glutamate 5-kinase activity"/>
    <property type="evidence" value="ECO:0007669"/>
    <property type="project" value="TreeGrafter"/>
</dbReference>
<dbReference type="AlphaFoldDB" id="I8TYW5"/>
<evidence type="ECO:0000313" key="8">
    <source>
        <dbReference type="Proteomes" id="UP000005361"/>
    </source>
</evidence>
<gene>
    <name evidence="7" type="ORF">JBW_01257</name>
</gene>
<evidence type="ECO:0000313" key="7">
    <source>
        <dbReference type="EMBL" id="AJQ26609.1"/>
    </source>
</evidence>
<dbReference type="PRINTS" id="PR00474">
    <property type="entry name" value="GLU5KINASE"/>
</dbReference>
<dbReference type="EMBL" id="CP010978">
    <property type="protein sequence ID" value="AJQ26609.1"/>
    <property type="molecule type" value="Genomic_DNA"/>
</dbReference>
<dbReference type="Proteomes" id="UP000005361">
    <property type="component" value="Chromosome"/>
</dbReference>
<keyword evidence="5" id="KW-0472">Membrane</keyword>
<dbReference type="Gene3D" id="3.40.1160.10">
    <property type="entry name" value="Acetylglutamate kinase-like"/>
    <property type="match status" value="1"/>
</dbReference>
<organism evidence="7 8">
    <name type="scientific">Pelosinus fermentans JBW45</name>
    <dbReference type="NCBI Taxonomy" id="1192197"/>
    <lineage>
        <taxon>Bacteria</taxon>
        <taxon>Bacillati</taxon>
        <taxon>Bacillota</taxon>
        <taxon>Negativicutes</taxon>
        <taxon>Selenomonadales</taxon>
        <taxon>Sporomusaceae</taxon>
        <taxon>Pelosinus</taxon>
    </lineage>
</organism>